<dbReference type="Pfam" id="PF00171">
    <property type="entry name" value="Aldedh"/>
    <property type="match status" value="1"/>
</dbReference>
<gene>
    <name evidence="4" type="ORF">SAMN05446927_0132</name>
</gene>
<organism evidence="4 5">
    <name type="scientific">Caballeronia arationis</name>
    <dbReference type="NCBI Taxonomy" id="1777142"/>
    <lineage>
        <taxon>Bacteria</taxon>
        <taxon>Pseudomonadati</taxon>
        <taxon>Pseudomonadota</taxon>
        <taxon>Betaproteobacteria</taxon>
        <taxon>Burkholderiales</taxon>
        <taxon>Burkholderiaceae</taxon>
        <taxon>Caballeronia</taxon>
    </lineage>
</organism>
<comment type="caution">
    <text evidence="4">The sequence shown here is derived from an EMBL/GenBank/DDBJ whole genome shotgun (WGS) entry which is preliminary data.</text>
</comment>
<proteinExistence type="inferred from homology"/>
<evidence type="ECO:0000313" key="4">
    <source>
        <dbReference type="EMBL" id="SOE46476.1"/>
    </source>
</evidence>
<evidence type="ECO:0000256" key="2">
    <source>
        <dbReference type="ARBA" id="ARBA00023002"/>
    </source>
</evidence>
<evidence type="ECO:0000313" key="5">
    <source>
        <dbReference type="Proteomes" id="UP000219522"/>
    </source>
</evidence>
<keyword evidence="5" id="KW-1185">Reference proteome</keyword>
<dbReference type="GO" id="GO:0009450">
    <property type="term" value="P:gamma-aminobutyric acid catabolic process"/>
    <property type="evidence" value="ECO:0007669"/>
    <property type="project" value="TreeGrafter"/>
</dbReference>
<dbReference type="GO" id="GO:0004777">
    <property type="term" value="F:succinate-semialdehyde dehydrogenase (NAD+) activity"/>
    <property type="evidence" value="ECO:0007669"/>
    <property type="project" value="TreeGrafter"/>
</dbReference>
<dbReference type="InterPro" id="IPR016162">
    <property type="entry name" value="Ald_DH_N"/>
</dbReference>
<keyword evidence="2" id="KW-0560">Oxidoreductase</keyword>
<dbReference type="PANTHER" id="PTHR43353">
    <property type="entry name" value="SUCCINATE-SEMIALDEHYDE DEHYDROGENASE, MITOCHONDRIAL"/>
    <property type="match status" value="1"/>
</dbReference>
<dbReference type="AlphaFoldDB" id="A0A7Z7I0Z0"/>
<dbReference type="Gene3D" id="3.40.605.10">
    <property type="entry name" value="Aldehyde Dehydrogenase, Chain A, domain 1"/>
    <property type="match status" value="1"/>
</dbReference>
<dbReference type="SUPFAM" id="SSF53720">
    <property type="entry name" value="ALDH-like"/>
    <property type="match status" value="1"/>
</dbReference>
<dbReference type="Proteomes" id="UP000219522">
    <property type="component" value="Unassembled WGS sequence"/>
</dbReference>
<dbReference type="PANTHER" id="PTHR43353:SF5">
    <property type="entry name" value="SUCCINATE-SEMIALDEHYDE DEHYDROGENASE, MITOCHONDRIAL"/>
    <property type="match status" value="1"/>
</dbReference>
<dbReference type="InterPro" id="IPR016163">
    <property type="entry name" value="Ald_DH_C"/>
</dbReference>
<dbReference type="RefSeq" id="WP_097189555.1">
    <property type="nucleotide sequence ID" value="NZ_OCSU01000001.1"/>
</dbReference>
<sequence length="492" mass="52355">MTKHTSDESTAKIVRDYPKIGLFLNGEWVYDRDPYTYVINPSNESKLAPVPKATDADLQRALSAAERGFRVWRDTPPQQRVAIIQKAVKLARERIDAIATVLSLENGKPFEHARAEIDRSMNFYEWEMGQALRAYGTIVPGASQMQKFVIKQPIGPVFAVTPWNVPMSSAARKTSAALAAGCSVILKPAEETPGTACELVRCFGEAGLPPGVLNLVLGDPAHISSTLIASPVTRMVTFTGSVHIGKHLSQLAASVMKPVLMELGGHAPVLVGASVNATEVGRISALAKTRAAGQICASPSRFIVHQNSYSEFVASFAKTLNELRVGDGLQPGVEMGPVANVRRLSAAQSLVDDAKNRGANVAAGGHRLGDRGYFFAPTLLTDVPLDADVMTIEPFSPVAACVPAVDLDHAISIANSLSVGLAAYAFTNSLDEAEQLGRRLECGVLSINHFDTPDADTPFGGVKETGIGREGGPSSLDAYLVTKTILQSTVTV</sequence>
<dbReference type="Gene3D" id="3.40.309.10">
    <property type="entry name" value="Aldehyde Dehydrogenase, Chain A, domain 2"/>
    <property type="match status" value="1"/>
</dbReference>
<evidence type="ECO:0000259" key="3">
    <source>
        <dbReference type="Pfam" id="PF00171"/>
    </source>
</evidence>
<dbReference type="InterPro" id="IPR050740">
    <property type="entry name" value="Aldehyde_DH_Superfamily"/>
</dbReference>
<dbReference type="EMBL" id="OCSU01000001">
    <property type="protein sequence ID" value="SOE46476.1"/>
    <property type="molecule type" value="Genomic_DNA"/>
</dbReference>
<dbReference type="FunFam" id="3.40.605.10:FF:000007">
    <property type="entry name" value="NAD/NADP-dependent betaine aldehyde dehydrogenase"/>
    <property type="match status" value="1"/>
</dbReference>
<feature type="domain" description="Aldehyde dehydrogenase" evidence="3">
    <location>
        <begin position="31"/>
        <end position="485"/>
    </location>
</feature>
<protein>
    <submittedName>
        <fullName evidence="4">Succinate-semialdehyde dehydrogenase / glutarate-semialdehyde dehydrogenase</fullName>
    </submittedName>
</protein>
<name>A0A7Z7I0Z0_9BURK</name>
<dbReference type="InterPro" id="IPR016161">
    <property type="entry name" value="Ald_DH/histidinol_DH"/>
</dbReference>
<dbReference type="CDD" id="cd07103">
    <property type="entry name" value="ALDH_F5_SSADH_GabD"/>
    <property type="match status" value="1"/>
</dbReference>
<evidence type="ECO:0000256" key="1">
    <source>
        <dbReference type="ARBA" id="ARBA00009986"/>
    </source>
</evidence>
<comment type="similarity">
    <text evidence="1">Belongs to the aldehyde dehydrogenase family.</text>
</comment>
<accession>A0A7Z7I0Z0</accession>
<dbReference type="InterPro" id="IPR015590">
    <property type="entry name" value="Aldehyde_DH_dom"/>
</dbReference>
<reference evidence="4 5" key="1">
    <citation type="submission" date="2017-09" db="EMBL/GenBank/DDBJ databases">
        <authorList>
            <person name="Varghese N."/>
            <person name="Submissions S."/>
        </authorList>
    </citation>
    <scope>NUCLEOTIDE SEQUENCE [LARGE SCALE GENOMIC DNA]</scope>
    <source>
        <strain evidence="4 5">OK806</strain>
    </source>
</reference>